<evidence type="ECO:0000313" key="4">
    <source>
        <dbReference type="EMBL" id="RXR24077.1"/>
    </source>
</evidence>
<dbReference type="Pfam" id="PF18962">
    <property type="entry name" value="Por_Secre_tail"/>
    <property type="match status" value="1"/>
</dbReference>
<evidence type="ECO:0000313" key="5">
    <source>
        <dbReference type="Proteomes" id="UP000289857"/>
    </source>
</evidence>
<feature type="chain" id="PRO_5020218369" evidence="2">
    <location>
        <begin position="20"/>
        <end position="252"/>
    </location>
</feature>
<dbReference type="Proteomes" id="UP000289857">
    <property type="component" value="Unassembled WGS sequence"/>
</dbReference>
<dbReference type="CDD" id="cd09631">
    <property type="entry name" value="DOMON_DOH"/>
    <property type="match status" value="1"/>
</dbReference>
<keyword evidence="5" id="KW-1185">Reference proteome</keyword>
<organism evidence="4 5">
    <name type="scientific">Flavobacterium stagni</name>
    <dbReference type="NCBI Taxonomy" id="2506421"/>
    <lineage>
        <taxon>Bacteria</taxon>
        <taxon>Pseudomonadati</taxon>
        <taxon>Bacteroidota</taxon>
        <taxon>Flavobacteriia</taxon>
        <taxon>Flavobacteriales</taxon>
        <taxon>Flavobacteriaceae</taxon>
        <taxon>Flavobacterium</taxon>
    </lineage>
</organism>
<sequence>MKKTTLLLLALPLLGIAQSKGTNPISVQNLNAGMVLNNDTQTVTLTMVGPSDRWIAIQYGQFTGGMQNGSDMAYFNGTTLVDGRMNGSGQTPSADAQNNWTITQNTVSSGMRTLIATRPFDSPDATDYDFNYADQTIAIGLARANGASFTLSNHGTANRIMNTTLGFTNLGTTELVKETTRVYPNPSQGNVTISSESDIQSVAIYQLNGALVRTIRPETASAQLEVSGLSTGSYLLEIQSNSEKIWKKIVVE</sequence>
<dbReference type="InterPro" id="IPR045266">
    <property type="entry name" value="DOH_DOMON"/>
</dbReference>
<comment type="caution">
    <text evidence="4">The sequence shown here is derived from an EMBL/GenBank/DDBJ whole genome shotgun (WGS) entry which is preliminary data.</text>
</comment>
<dbReference type="NCBIfam" id="TIGR04183">
    <property type="entry name" value="Por_Secre_tail"/>
    <property type="match status" value="1"/>
</dbReference>
<protein>
    <submittedName>
        <fullName evidence="4">T9SS type A sorting domain-containing protein</fullName>
    </submittedName>
</protein>
<reference evidence="5" key="1">
    <citation type="submission" date="2019-01" db="EMBL/GenBank/DDBJ databases">
        <title>Cytophagaceae bacterium strain CAR-16.</title>
        <authorList>
            <person name="Chen W.-M."/>
        </authorList>
    </citation>
    <scope>NUCLEOTIDE SEQUENCE [LARGE SCALE GENOMIC DNA]</scope>
    <source>
        <strain evidence="5">WWJ-16</strain>
    </source>
</reference>
<dbReference type="EMBL" id="SBKN01000001">
    <property type="protein sequence ID" value="RXR24077.1"/>
    <property type="molecule type" value="Genomic_DNA"/>
</dbReference>
<evidence type="ECO:0000256" key="2">
    <source>
        <dbReference type="SAM" id="SignalP"/>
    </source>
</evidence>
<dbReference type="RefSeq" id="WP_129460042.1">
    <property type="nucleotide sequence ID" value="NZ_SBKN01000001.1"/>
</dbReference>
<dbReference type="OrthoDB" id="667194at2"/>
<gene>
    <name evidence="4" type="ORF">EQG61_01170</name>
</gene>
<dbReference type="InterPro" id="IPR026444">
    <property type="entry name" value="Secre_tail"/>
</dbReference>
<proteinExistence type="predicted"/>
<accession>A0A4Q1KB52</accession>
<feature type="domain" description="Secretion system C-terminal sorting" evidence="3">
    <location>
        <begin position="182"/>
        <end position="251"/>
    </location>
</feature>
<feature type="signal peptide" evidence="2">
    <location>
        <begin position="1"/>
        <end position="19"/>
    </location>
</feature>
<name>A0A4Q1KB52_9FLAO</name>
<keyword evidence="1 2" id="KW-0732">Signal</keyword>
<evidence type="ECO:0000259" key="3">
    <source>
        <dbReference type="Pfam" id="PF18962"/>
    </source>
</evidence>
<evidence type="ECO:0000256" key="1">
    <source>
        <dbReference type="ARBA" id="ARBA00022729"/>
    </source>
</evidence>
<dbReference type="AlphaFoldDB" id="A0A4Q1KB52"/>